<name>A0AAE1GGF3_PETCI</name>
<gene>
    <name evidence="1" type="ORF">Pcinc_004671</name>
</gene>
<protein>
    <submittedName>
        <fullName evidence="1">Uncharacterized protein</fullName>
    </submittedName>
</protein>
<organism evidence="1 2">
    <name type="scientific">Petrolisthes cinctipes</name>
    <name type="common">Flat porcelain crab</name>
    <dbReference type="NCBI Taxonomy" id="88211"/>
    <lineage>
        <taxon>Eukaryota</taxon>
        <taxon>Metazoa</taxon>
        <taxon>Ecdysozoa</taxon>
        <taxon>Arthropoda</taxon>
        <taxon>Crustacea</taxon>
        <taxon>Multicrustacea</taxon>
        <taxon>Malacostraca</taxon>
        <taxon>Eumalacostraca</taxon>
        <taxon>Eucarida</taxon>
        <taxon>Decapoda</taxon>
        <taxon>Pleocyemata</taxon>
        <taxon>Anomura</taxon>
        <taxon>Galatheoidea</taxon>
        <taxon>Porcellanidae</taxon>
        <taxon>Petrolisthes</taxon>
    </lineage>
</organism>
<dbReference type="EMBL" id="JAWQEG010000344">
    <property type="protein sequence ID" value="KAK3891440.1"/>
    <property type="molecule type" value="Genomic_DNA"/>
</dbReference>
<dbReference type="AlphaFoldDB" id="A0AAE1GGF3"/>
<evidence type="ECO:0000313" key="2">
    <source>
        <dbReference type="Proteomes" id="UP001286313"/>
    </source>
</evidence>
<evidence type="ECO:0000313" key="1">
    <source>
        <dbReference type="EMBL" id="KAK3891440.1"/>
    </source>
</evidence>
<reference evidence="1" key="1">
    <citation type="submission" date="2023-10" db="EMBL/GenBank/DDBJ databases">
        <title>Genome assemblies of two species of porcelain crab, Petrolisthes cinctipes and Petrolisthes manimaculis (Anomura: Porcellanidae).</title>
        <authorList>
            <person name="Angst P."/>
        </authorList>
    </citation>
    <scope>NUCLEOTIDE SEQUENCE</scope>
    <source>
        <strain evidence="1">PB745_01</strain>
        <tissue evidence="1">Gill</tissue>
    </source>
</reference>
<proteinExistence type="predicted"/>
<keyword evidence="2" id="KW-1185">Reference proteome</keyword>
<sequence length="81" mass="8861">MGGKEREVLVVIRHGDRWGGGWVVVARPETRTSPMREPRLLALLRVVTLTSLCSAEPPCFTPTLSTPCISSKIVKGLTFVV</sequence>
<dbReference type="Proteomes" id="UP001286313">
    <property type="component" value="Unassembled WGS sequence"/>
</dbReference>
<comment type="caution">
    <text evidence="1">The sequence shown here is derived from an EMBL/GenBank/DDBJ whole genome shotgun (WGS) entry which is preliminary data.</text>
</comment>
<accession>A0AAE1GGF3</accession>